<dbReference type="Pfam" id="PF00615">
    <property type="entry name" value="RGS"/>
    <property type="match status" value="1"/>
</dbReference>
<evidence type="ECO:0000256" key="2">
    <source>
        <dbReference type="SAM" id="MobiDB-lite"/>
    </source>
</evidence>
<protein>
    <submittedName>
        <fullName evidence="7">PXA domain-domain-containing protein</fullName>
    </submittedName>
</protein>
<feature type="domain" description="PX" evidence="5">
    <location>
        <begin position="1020"/>
        <end position="1138"/>
    </location>
</feature>
<keyword evidence="8" id="KW-1185">Reference proteome</keyword>
<feature type="compositionally biased region" description="Basic and acidic residues" evidence="2">
    <location>
        <begin position="667"/>
        <end position="682"/>
    </location>
</feature>
<dbReference type="InterPro" id="IPR044926">
    <property type="entry name" value="RGS_subdomain_2"/>
</dbReference>
<dbReference type="PROSITE" id="PS50195">
    <property type="entry name" value="PX"/>
    <property type="match status" value="1"/>
</dbReference>
<dbReference type="InterPro" id="IPR003114">
    <property type="entry name" value="Phox_assoc"/>
</dbReference>
<evidence type="ECO:0000313" key="8">
    <source>
        <dbReference type="Proteomes" id="UP000242180"/>
    </source>
</evidence>
<dbReference type="InterPro" id="IPR016137">
    <property type="entry name" value="RGS"/>
</dbReference>
<feature type="region of interest" description="Disordered" evidence="2">
    <location>
        <begin position="779"/>
        <end position="819"/>
    </location>
</feature>
<evidence type="ECO:0000256" key="1">
    <source>
        <dbReference type="ARBA" id="ARBA00010883"/>
    </source>
</evidence>
<sequence>MQYASSLRVMSFTFKSVSLLSAALALLLFLPGFASFLVWVAKICLLGSLSLVLCNLAVLYIYTRYVVRDDKRLTNEFPPLAFVHTPAWSALLQQRVRDNQPYPHPPLLSSPSEQEEGDEDYKGFDDLVSYILRDFIDYWFVHVGGPAETSFRHSVDHILRSGATTLKRRLQDADLFQILVSRLIPRLTAHISDFREAEIALRGRSLERSVTQSDELDLLLASQFRSGHLHPALTTAAMTTKPTETSYLRHVVDRVLPYAVPPENCRSKPVKIMIRELVSCAVLQPVMDMLADPDFWNQTIDTYLGKAIREQRMVRKLREALNRHAVELDDDLNDIVDPITTTSAPPSGKKRQLFPSSSLSSIFYGDDPEADGKKPAGLSIKVSRRTFQEFLRMIEEEKSLLELKRVRNDIVTQLRKKRVQIQDREPEEIVDGEKVEDTIVYINRLSVAKKRADKRIAFLTGEHYESSRPHLFSTRRKRSEMQLQQPLGHSLQDILTNAAGLSYFMEFMDRRGDMVKLQFYLTVNGFETSTEEGKPSSDRTFLDDVTMVYSMYFAEHAPHRLPVEDALVRDLRQAIDEAQRLTDADEFHGAVQKARRQLYDLQHHILRQIEKEHFSYFKHSDLYFKYLASTPNAAPETPAAAQPVVSAGGERRSLDETTLYRTELERSPPINNRERIASHPMERTVSARQTLRAKWSETEKRADSDTEVVRVRDEPPVPLVQASTTMEPSSSSQQQQQRPVSRRQRGHVRAASEHAPAGFSRLLGLGKIKYDWFGDKGSTASVDSEELDDDEADEDDLSRSTTTLEEAPKKRPSQQLLRNNTVDAVEAELQSILDGADKAEEKQQPQQQSSLDAHARSVPSTPTHPRSPLLLGGLKGTKSTMALPVQDDSILPSWSSSGGPNGLGQIEHDSFEVPRRKARSERQLSSRPQGDENDKDIHLAPPGDLMLATKIKKLSEELDKLMQQEAIVDVLIQKAEAKEKLEEIRILKKSKSMMHRELQQIQYQKSQYELQESENVLLPDRTKVSITSSTIGSDGSGDFALYVIEIQQLAPDGNFSSGWIVARRYSEFFALHQTLKHKHPIVRLFDFPSKWPLLKLHKAFVEARRTSLERYLQHLLAEQRICESAELRAFLSQQNIYVPGPSRLEERARDDSESSSRLRRQLQPSSSTSTLASKTPSLKSLNEVSRKPSTGFMRHIYRTVAEGIDDMFIGPSMLDLITQRMGEQVIDFFQEVPQQQQENLDLAPELPSDTFRAVEPEGITRFTEPLCDLFVEMFELKEKNNWLRRQAVVIILQQILGGTIERKLRETVQYLCTRPMVGFYFDKICNSLWPKGQSLTFKPARTADEKQQTREAANRKLSEWLPDMLGQMVGRQNARRGARRLFTVLQNKRLNQDLLYTLLDEAILALFPELEPSHHKSPL</sequence>
<evidence type="ECO:0000259" key="5">
    <source>
        <dbReference type="PROSITE" id="PS50195"/>
    </source>
</evidence>
<feature type="compositionally biased region" description="Acidic residues" evidence="2">
    <location>
        <begin position="783"/>
        <end position="796"/>
    </location>
</feature>
<dbReference type="FunCoup" id="A0A1X2HDS5">
    <property type="interactions" value="470"/>
</dbReference>
<dbReference type="PROSITE" id="PS51207">
    <property type="entry name" value="PXA"/>
    <property type="match status" value="1"/>
</dbReference>
<dbReference type="PROSITE" id="PS50132">
    <property type="entry name" value="RGS"/>
    <property type="match status" value="1"/>
</dbReference>
<keyword evidence="3" id="KW-1133">Transmembrane helix</keyword>
<dbReference type="OMA" id="AMYVVEV"/>
<dbReference type="InterPro" id="IPR036871">
    <property type="entry name" value="PX_dom_sf"/>
</dbReference>
<dbReference type="Pfam" id="PF02194">
    <property type="entry name" value="PXA"/>
    <property type="match status" value="1"/>
</dbReference>
<evidence type="ECO:0000256" key="3">
    <source>
        <dbReference type="SAM" id="Phobius"/>
    </source>
</evidence>
<keyword evidence="3" id="KW-0472">Membrane</keyword>
<evidence type="ECO:0000259" key="4">
    <source>
        <dbReference type="PROSITE" id="PS50132"/>
    </source>
</evidence>
<dbReference type="STRING" id="13706.A0A1X2HDS5"/>
<feature type="compositionally biased region" description="Basic and acidic residues" evidence="2">
    <location>
        <begin position="694"/>
        <end position="715"/>
    </location>
</feature>
<dbReference type="InterPro" id="IPR001683">
    <property type="entry name" value="PX_dom"/>
</dbReference>
<dbReference type="Pfam" id="PF00787">
    <property type="entry name" value="PX"/>
    <property type="match status" value="1"/>
</dbReference>
<feature type="compositionally biased region" description="Basic and acidic residues" evidence="2">
    <location>
        <begin position="1143"/>
        <end position="1156"/>
    </location>
</feature>
<dbReference type="InterPro" id="IPR013937">
    <property type="entry name" value="Sorting_nexin_C"/>
</dbReference>
<feature type="region of interest" description="Disordered" evidence="2">
    <location>
        <begin position="667"/>
        <end position="754"/>
    </location>
</feature>
<dbReference type="Proteomes" id="UP000242180">
    <property type="component" value="Unassembled WGS sequence"/>
</dbReference>
<dbReference type="InterPro" id="IPR036305">
    <property type="entry name" value="RGS_sf"/>
</dbReference>
<dbReference type="EMBL" id="MCGN01000005">
    <property type="protein sequence ID" value="ORY96947.1"/>
    <property type="molecule type" value="Genomic_DNA"/>
</dbReference>
<feature type="compositionally biased region" description="Basic and acidic residues" evidence="2">
    <location>
        <begin position="906"/>
        <end position="938"/>
    </location>
</feature>
<dbReference type="SUPFAM" id="SSF64268">
    <property type="entry name" value="PX domain"/>
    <property type="match status" value="1"/>
</dbReference>
<dbReference type="Gene3D" id="1.10.167.10">
    <property type="entry name" value="Regulator of G-protein Signalling 4, domain 2"/>
    <property type="match status" value="1"/>
</dbReference>
<comment type="similarity">
    <text evidence="1">Belongs to the sorting nexin family.</text>
</comment>
<gene>
    <name evidence="7" type="ORF">BCR43DRAFT_293827</name>
</gene>
<accession>A0A1X2HDS5</accession>
<keyword evidence="3" id="KW-0812">Transmembrane</keyword>
<dbReference type="PANTHER" id="PTHR22775:SF3">
    <property type="entry name" value="SORTING NEXIN-13"/>
    <property type="match status" value="1"/>
</dbReference>
<feature type="domain" description="PXA" evidence="6">
    <location>
        <begin position="117"/>
        <end position="308"/>
    </location>
</feature>
<dbReference type="SMART" id="SM00312">
    <property type="entry name" value="PX"/>
    <property type="match status" value="1"/>
</dbReference>
<dbReference type="Pfam" id="PF08628">
    <property type="entry name" value="Nexin_C"/>
    <property type="match status" value="1"/>
</dbReference>
<feature type="transmembrane region" description="Helical" evidence="3">
    <location>
        <begin position="12"/>
        <end position="30"/>
    </location>
</feature>
<dbReference type="Gene3D" id="3.30.1520.10">
    <property type="entry name" value="Phox-like domain"/>
    <property type="match status" value="1"/>
</dbReference>
<organism evidence="7 8">
    <name type="scientific">Syncephalastrum racemosum</name>
    <name type="common">Filamentous fungus</name>
    <dbReference type="NCBI Taxonomy" id="13706"/>
    <lineage>
        <taxon>Eukaryota</taxon>
        <taxon>Fungi</taxon>
        <taxon>Fungi incertae sedis</taxon>
        <taxon>Mucoromycota</taxon>
        <taxon>Mucoromycotina</taxon>
        <taxon>Mucoromycetes</taxon>
        <taxon>Mucorales</taxon>
        <taxon>Syncephalastraceae</taxon>
        <taxon>Syncephalastrum</taxon>
    </lineage>
</organism>
<name>A0A1X2HDS5_SYNRA</name>
<feature type="domain" description="RGS" evidence="4">
    <location>
        <begin position="490"/>
        <end position="627"/>
    </location>
</feature>
<feature type="transmembrane region" description="Helical" evidence="3">
    <location>
        <begin position="36"/>
        <end position="62"/>
    </location>
</feature>
<evidence type="ECO:0000259" key="6">
    <source>
        <dbReference type="PROSITE" id="PS51207"/>
    </source>
</evidence>
<proteinExistence type="inferred from homology"/>
<dbReference type="SMART" id="SM00313">
    <property type="entry name" value="PXA"/>
    <property type="match status" value="1"/>
</dbReference>
<reference evidence="7 8" key="1">
    <citation type="submission" date="2016-07" db="EMBL/GenBank/DDBJ databases">
        <title>Pervasive Adenine N6-methylation of Active Genes in Fungi.</title>
        <authorList>
            <consortium name="DOE Joint Genome Institute"/>
            <person name="Mondo S.J."/>
            <person name="Dannebaum R.O."/>
            <person name="Kuo R.C."/>
            <person name="Labutti K."/>
            <person name="Haridas S."/>
            <person name="Kuo A."/>
            <person name="Salamov A."/>
            <person name="Ahrendt S.R."/>
            <person name="Lipzen A."/>
            <person name="Sullivan W."/>
            <person name="Andreopoulos W.B."/>
            <person name="Clum A."/>
            <person name="Lindquist E."/>
            <person name="Daum C."/>
            <person name="Ramamoorthy G.K."/>
            <person name="Gryganskyi A."/>
            <person name="Culley D."/>
            <person name="Magnuson J.K."/>
            <person name="James T.Y."/>
            <person name="O'Malley M.A."/>
            <person name="Stajich J.E."/>
            <person name="Spatafora J.W."/>
            <person name="Visel A."/>
            <person name="Grigoriev I.V."/>
        </authorList>
    </citation>
    <scope>NUCLEOTIDE SEQUENCE [LARGE SCALE GENOMIC DNA]</scope>
    <source>
        <strain evidence="7 8">NRRL 2496</strain>
    </source>
</reference>
<dbReference type="OrthoDB" id="120967at2759"/>
<comment type="caution">
    <text evidence="7">The sequence shown here is derived from an EMBL/GenBank/DDBJ whole genome shotgun (WGS) entry which is preliminary data.</text>
</comment>
<dbReference type="InParanoid" id="A0A1X2HDS5"/>
<dbReference type="GO" id="GO:0035091">
    <property type="term" value="F:phosphatidylinositol binding"/>
    <property type="evidence" value="ECO:0007669"/>
    <property type="project" value="InterPro"/>
</dbReference>
<dbReference type="SUPFAM" id="SSF48097">
    <property type="entry name" value="Regulator of G-protein signaling, RGS"/>
    <property type="match status" value="1"/>
</dbReference>
<dbReference type="SMART" id="SM00315">
    <property type="entry name" value="RGS"/>
    <property type="match status" value="1"/>
</dbReference>
<feature type="compositionally biased region" description="Low complexity" evidence="2">
    <location>
        <begin position="728"/>
        <end position="739"/>
    </location>
</feature>
<evidence type="ECO:0000313" key="7">
    <source>
        <dbReference type="EMBL" id="ORY96947.1"/>
    </source>
</evidence>
<dbReference type="PANTHER" id="PTHR22775">
    <property type="entry name" value="SORTING NEXIN"/>
    <property type="match status" value="1"/>
</dbReference>
<feature type="region of interest" description="Disordered" evidence="2">
    <location>
        <begin position="838"/>
        <end position="875"/>
    </location>
</feature>
<feature type="region of interest" description="Disordered" evidence="2">
    <location>
        <begin position="1142"/>
        <end position="1184"/>
    </location>
</feature>
<feature type="region of interest" description="Disordered" evidence="2">
    <location>
        <begin position="888"/>
        <end position="941"/>
    </location>
</feature>
<feature type="compositionally biased region" description="Low complexity" evidence="2">
    <location>
        <begin position="1161"/>
        <end position="1181"/>
    </location>
</feature>